<evidence type="ECO:0000256" key="1">
    <source>
        <dbReference type="SAM" id="MobiDB-lite"/>
    </source>
</evidence>
<dbReference type="PANTHER" id="PTHR31672">
    <property type="entry name" value="BNACNNG10540D PROTEIN"/>
    <property type="match status" value="1"/>
</dbReference>
<reference evidence="2" key="2">
    <citation type="submission" date="2022-03" db="EMBL/GenBank/DDBJ databases">
        <title>Draft title - Genomic analysis of global carrot germplasm unveils the trajectory of domestication and the origin of high carotenoid orange carrot.</title>
        <authorList>
            <person name="Iorizzo M."/>
            <person name="Ellison S."/>
            <person name="Senalik D."/>
            <person name="Macko-Podgorni A."/>
            <person name="Grzebelus D."/>
            <person name="Bostan H."/>
            <person name="Rolling W."/>
            <person name="Curaba J."/>
            <person name="Simon P."/>
        </authorList>
    </citation>
    <scope>NUCLEOTIDE SEQUENCE</scope>
    <source>
        <tissue evidence="2">Leaf</tissue>
    </source>
</reference>
<dbReference type="PANTHER" id="PTHR31672:SF13">
    <property type="entry name" value="F-BOX PROTEIN CPR30-LIKE"/>
    <property type="match status" value="1"/>
</dbReference>
<dbReference type="AlphaFoldDB" id="A0AAF1AVT4"/>
<proteinExistence type="predicted"/>
<dbReference type="Proteomes" id="UP000077755">
    <property type="component" value="Chromosome 3"/>
</dbReference>
<evidence type="ECO:0000313" key="3">
    <source>
        <dbReference type="Proteomes" id="UP000077755"/>
    </source>
</evidence>
<dbReference type="InterPro" id="IPR011989">
    <property type="entry name" value="ARM-like"/>
</dbReference>
<accession>A0AAF1AVT4</accession>
<evidence type="ECO:0008006" key="4">
    <source>
        <dbReference type="Google" id="ProtNLM"/>
    </source>
</evidence>
<feature type="region of interest" description="Disordered" evidence="1">
    <location>
        <begin position="96"/>
        <end position="119"/>
    </location>
</feature>
<protein>
    <recommendedName>
        <fullName evidence="4">F-box domain-containing protein</fullName>
    </recommendedName>
</protein>
<evidence type="ECO:0000313" key="2">
    <source>
        <dbReference type="EMBL" id="WOG94982.1"/>
    </source>
</evidence>
<sequence>MEEALEMARSNDTKKRRAGVDRLQQLLEDSRKCLSSSEVTALVDTCLELLKDTLWDGEQRVRDSARRLLITLMEVRDISARLEQIQIQPATSVSSISEGLNTETSKQKPSENSKDNDKGIEPLLELPEDIIFLQILPKLNSLDVLPLVLVARSWASFLLHEGPRLMLFNPPKNPTPKHTSILFDVSPIPYSVSVLLSPESRQLCQSRCIIVPILNSGIKHAVPIFTDYPDFLKQGEVPTVVGSSSGIICLYITSSPSRYILLNPLTKHYKEVGAPYIFVPDCEQASVTSGFFYDEWTDDLKIVQLLRWDQRLTSLDAPGPKKIHALRVYSVNSANWEVVDLGPMKVSDRLGGVLFLPKALVTFVDAFATEPEINFWLDFRDCRLKAVPELEGAELSMKSVWWNNQVGVIVGTDSIYVLDEEFAAWYYCTVLPDVGNCVFCLDENKIVGMGAGESGSVNDYNILNSTSGEIQHIISLPSCRVFPYVPTFYYIEGMANF</sequence>
<name>A0AAF1AVT4_DAUCS</name>
<keyword evidence="3" id="KW-1185">Reference proteome</keyword>
<gene>
    <name evidence="2" type="ORF">DCAR_0314282</name>
</gene>
<feature type="compositionally biased region" description="Basic and acidic residues" evidence="1">
    <location>
        <begin position="105"/>
        <end position="119"/>
    </location>
</feature>
<dbReference type="Gene3D" id="1.25.10.10">
    <property type="entry name" value="Leucine-rich Repeat Variant"/>
    <property type="match status" value="1"/>
</dbReference>
<reference evidence="2" key="1">
    <citation type="journal article" date="2016" name="Nat. Genet.">
        <title>A high-quality carrot genome assembly provides new insights into carotenoid accumulation and asterid genome evolution.</title>
        <authorList>
            <person name="Iorizzo M."/>
            <person name="Ellison S."/>
            <person name="Senalik D."/>
            <person name="Zeng P."/>
            <person name="Satapoomin P."/>
            <person name="Huang J."/>
            <person name="Bowman M."/>
            <person name="Iovene M."/>
            <person name="Sanseverino W."/>
            <person name="Cavagnaro P."/>
            <person name="Yildiz M."/>
            <person name="Macko-Podgorni A."/>
            <person name="Moranska E."/>
            <person name="Grzebelus E."/>
            <person name="Grzebelus D."/>
            <person name="Ashrafi H."/>
            <person name="Zheng Z."/>
            <person name="Cheng S."/>
            <person name="Spooner D."/>
            <person name="Van Deynze A."/>
            <person name="Simon P."/>
        </authorList>
    </citation>
    <scope>NUCLEOTIDE SEQUENCE</scope>
    <source>
        <tissue evidence="2">Leaf</tissue>
    </source>
</reference>
<organism evidence="2 3">
    <name type="scientific">Daucus carota subsp. sativus</name>
    <name type="common">Carrot</name>
    <dbReference type="NCBI Taxonomy" id="79200"/>
    <lineage>
        <taxon>Eukaryota</taxon>
        <taxon>Viridiplantae</taxon>
        <taxon>Streptophyta</taxon>
        <taxon>Embryophyta</taxon>
        <taxon>Tracheophyta</taxon>
        <taxon>Spermatophyta</taxon>
        <taxon>Magnoliopsida</taxon>
        <taxon>eudicotyledons</taxon>
        <taxon>Gunneridae</taxon>
        <taxon>Pentapetalae</taxon>
        <taxon>asterids</taxon>
        <taxon>campanulids</taxon>
        <taxon>Apiales</taxon>
        <taxon>Apiaceae</taxon>
        <taxon>Apioideae</taxon>
        <taxon>Scandiceae</taxon>
        <taxon>Daucinae</taxon>
        <taxon>Daucus</taxon>
        <taxon>Daucus sect. Daucus</taxon>
    </lineage>
</organism>
<dbReference type="EMBL" id="CP093345">
    <property type="protein sequence ID" value="WOG94982.1"/>
    <property type="molecule type" value="Genomic_DNA"/>
</dbReference>
<dbReference type="InterPro" id="IPR050796">
    <property type="entry name" value="SCF_F-box_component"/>
</dbReference>